<sequence>YSGLGGLEESGEDDESYSRNKVNRLVQDKEHMISIPPDQQMLIFAGKQFEDSRTLADYDIQKESTLHLVL</sequence>
<dbReference type="InterPro" id="IPR050158">
    <property type="entry name" value="Ubiquitin_ubiquitin-like"/>
</dbReference>
<evidence type="ECO:0000256" key="1">
    <source>
        <dbReference type="ARBA" id="ARBA00022499"/>
    </source>
</evidence>
<dbReference type="SUPFAM" id="SSF54236">
    <property type="entry name" value="Ubiquitin-like"/>
    <property type="match status" value="1"/>
</dbReference>
<keyword evidence="1" id="KW-1017">Isopeptide bond</keyword>
<dbReference type="PANTHER" id="PTHR10666">
    <property type="entry name" value="UBIQUITIN"/>
    <property type="match status" value="1"/>
</dbReference>
<feature type="non-terminal residue" evidence="4">
    <location>
        <position position="70"/>
    </location>
</feature>
<dbReference type="Gene3D" id="3.10.20.90">
    <property type="entry name" value="Phosphatidylinositol 3-kinase Catalytic Subunit, Chain A, domain 1"/>
    <property type="match status" value="1"/>
</dbReference>
<dbReference type="InterPro" id="IPR019956">
    <property type="entry name" value="Ubiquitin_dom"/>
</dbReference>
<dbReference type="Proteomes" id="UP000030748">
    <property type="component" value="Unassembled WGS sequence"/>
</dbReference>
<dbReference type="EMBL" id="KI632313">
    <property type="protein sequence ID" value="EYU18786.1"/>
    <property type="molecule type" value="Genomic_DNA"/>
</dbReference>
<dbReference type="InterPro" id="IPR029071">
    <property type="entry name" value="Ubiquitin-like_domsf"/>
</dbReference>
<accession>A0A022PSM8</accession>
<name>A0A022PSM8_ERYGU</name>
<feature type="domain" description="Ubiquitin-like" evidence="3">
    <location>
        <begin position="22"/>
        <end position="70"/>
    </location>
</feature>
<evidence type="ECO:0000256" key="2">
    <source>
        <dbReference type="ARBA" id="ARBA00022843"/>
    </source>
</evidence>
<keyword evidence="2" id="KW-0832">Ubl conjugation</keyword>
<dbReference type="PROSITE" id="PS50053">
    <property type="entry name" value="UBIQUITIN_2"/>
    <property type="match status" value="1"/>
</dbReference>
<dbReference type="Pfam" id="PF00240">
    <property type="entry name" value="ubiquitin"/>
    <property type="match status" value="1"/>
</dbReference>
<feature type="non-terminal residue" evidence="4">
    <location>
        <position position="1"/>
    </location>
</feature>
<evidence type="ECO:0000313" key="5">
    <source>
        <dbReference type="Proteomes" id="UP000030748"/>
    </source>
</evidence>
<dbReference type="PRINTS" id="PR00348">
    <property type="entry name" value="UBIQUITIN"/>
</dbReference>
<dbReference type="STRING" id="4155.A0A022PSM8"/>
<reference evidence="4 5" key="1">
    <citation type="journal article" date="2013" name="Proc. Natl. Acad. Sci. U.S.A.">
        <title>Fine-scale variation in meiotic recombination in Mimulus inferred from population shotgun sequencing.</title>
        <authorList>
            <person name="Hellsten U."/>
            <person name="Wright K.M."/>
            <person name="Jenkins J."/>
            <person name="Shu S."/>
            <person name="Yuan Y."/>
            <person name="Wessler S.R."/>
            <person name="Schmutz J."/>
            <person name="Willis J.H."/>
            <person name="Rokhsar D.S."/>
        </authorList>
    </citation>
    <scope>NUCLEOTIDE SEQUENCE [LARGE SCALE GENOMIC DNA]</scope>
    <source>
        <strain evidence="5">cv. DUN x IM62</strain>
    </source>
</reference>
<proteinExistence type="predicted"/>
<protein>
    <recommendedName>
        <fullName evidence="3">Ubiquitin-like domain-containing protein</fullName>
    </recommendedName>
</protein>
<dbReference type="AlphaFoldDB" id="A0A022PSM8"/>
<evidence type="ECO:0000259" key="3">
    <source>
        <dbReference type="PROSITE" id="PS50053"/>
    </source>
</evidence>
<dbReference type="InterPro" id="IPR000626">
    <property type="entry name" value="Ubiquitin-like_dom"/>
</dbReference>
<dbReference type="GO" id="GO:0003729">
    <property type="term" value="F:mRNA binding"/>
    <property type="evidence" value="ECO:0007669"/>
    <property type="project" value="UniProtKB-ARBA"/>
</dbReference>
<organism evidence="4 5">
    <name type="scientific">Erythranthe guttata</name>
    <name type="common">Yellow monkey flower</name>
    <name type="synonym">Mimulus guttatus</name>
    <dbReference type="NCBI Taxonomy" id="4155"/>
    <lineage>
        <taxon>Eukaryota</taxon>
        <taxon>Viridiplantae</taxon>
        <taxon>Streptophyta</taxon>
        <taxon>Embryophyta</taxon>
        <taxon>Tracheophyta</taxon>
        <taxon>Spermatophyta</taxon>
        <taxon>Magnoliopsida</taxon>
        <taxon>eudicotyledons</taxon>
        <taxon>Gunneridae</taxon>
        <taxon>Pentapetalae</taxon>
        <taxon>asterids</taxon>
        <taxon>lamiids</taxon>
        <taxon>Lamiales</taxon>
        <taxon>Phrymaceae</taxon>
        <taxon>Erythranthe</taxon>
    </lineage>
</organism>
<evidence type="ECO:0000313" key="4">
    <source>
        <dbReference type="EMBL" id="EYU18786.1"/>
    </source>
</evidence>
<gene>
    <name evidence="4" type="ORF">MIMGU_mgv11b018504mg</name>
</gene>
<keyword evidence="5" id="KW-1185">Reference proteome</keyword>